<accession>A0ABR8E628</accession>
<protein>
    <submittedName>
        <fullName evidence="1">Uncharacterized protein</fullName>
    </submittedName>
</protein>
<comment type="caution">
    <text evidence="1">The sequence shown here is derived from an EMBL/GenBank/DDBJ whole genome shotgun (WGS) entry which is preliminary data.</text>
</comment>
<dbReference type="Proteomes" id="UP000623440">
    <property type="component" value="Unassembled WGS sequence"/>
</dbReference>
<evidence type="ECO:0000313" key="2">
    <source>
        <dbReference type="Proteomes" id="UP000623440"/>
    </source>
</evidence>
<proteinExistence type="predicted"/>
<gene>
    <name evidence="1" type="ORF">H6G97_50270</name>
</gene>
<keyword evidence="2" id="KW-1185">Reference proteome</keyword>
<dbReference type="EMBL" id="JACJSI010000612">
    <property type="protein sequence ID" value="MBD2536965.1"/>
    <property type="molecule type" value="Genomic_DNA"/>
</dbReference>
<sequence>FASGDLKVGLNQVVIAAADGALAATQIWRDLRRVLKAKPQLNIPQETHK</sequence>
<reference evidence="1 2" key="1">
    <citation type="journal article" date="2020" name="ISME J.">
        <title>Comparative genomics reveals insights into cyanobacterial evolution and habitat adaptation.</title>
        <authorList>
            <person name="Chen M.Y."/>
            <person name="Teng W.K."/>
            <person name="Zhao L."/>
            <person name="Hu C.X."/>
            <person name="Zhou Y.K."/>
            <person name="Han B.P."/>
            <person name="Song L.R."/>
            <person name="Shu W.S."/>
        </authorList>
    </citation>
    <scope>NUCLEOTIDE SEQUENCE [LARGE SCALE GENOMIC DNA]</scope>
    <source>
        <strain evidence="1 2">FACHB-838</strain>
    </source>
</reference>
<name>A0ABR8E628_9NOSO</name>
<organism evidence="1 2">
    <name type="scientific">Nostoc flagelliforme FACHB-838</name>
    <dbReference type="NCBI Taxonomy" id="2692904"/>
    <lineage>
        <taxon>Bacteria</taxon>
        <taxon>Bacillati</taxon>
        <taxon>Cyanobacteriota</taxon>
        <taxon>Cyanophyceae</taxon>
        <taxon>Nostocales</taxon>
        <taxon>Nostocaceae</taxon>
        <taxon>Nostoc</taxon>
    </lineage>
</organism>
<feature type="non-terminal residue" evidence="1">
    <location>
        <position position="1"/>
    </location>
</feature>
<evidence type="ECO:0000313" key="1">
    <source>
        <dbReference type="EMBL" id="MBD2536965.1"/>
    </source>
</evidence>